<accession>A0A1I2SQ02</accession>
<reference evidence="1 2" key="1">
    <citation type="submission" date="2016-10" db="EMBL/GenBank/DDBJ databases">
        <authorList>
            <person name="de Groot N.N."/>
        </authorList>
    </citation>
    <scope>NUCLEOTIDE SEQUENCE [LARGE SCALE GENOMIC DNA]</scope>
    <source>
        <strain evidence="1 2">DSM 44945</strain>
    </source>
</reference>
<dbReference type="EMBL" id="FOOK01000045">
    <property type="protein sequence ID" value="SFG54613.1"/>
    <property type="molecule type" value="Genomic_DNA"/>
</dbReference>
<sequence>MGGVKHIFDVIQGREEDMKKQMEEALQHITEEMKDYEGMVLVAINKEGHPCIHTVGVNIFEAVGLIELGKQIILSEEPDSL</sequence>
<protein>
    <submittedName>
        <fullName evidence="1">Uncharacterized protein</fullName>
    </submittedName>
</protein>
<gene>
    <name evidence="1" type="ORF">SAMN04488025_14519</name>
</gene>
<evidence type="ECO:0000313" key="1">
    <source>
        <dbReference type="EMBL" id="SFG54613.1"/>
    </source>
</evidence>
<dbReference type="RefSeq" id="WP_092041531.1">
    <property type="nucleotide sequence ID" value="NZ_FOOK01000045.1"/>
</dbReference>
<dbReference type="OrthoDB" id="9843448at2"/>
<proteinExistence type="predicted"/>
<organism evidence="1 2">
    <name type="scientific">Planifilum fulgidum</name>
    <dbReference type="NCBI Taxonomy" id="201973"/>
    <lineage>
        <taxon>Bacteria</taxon>
        <taxon>Bacillati</taxon>
        <taxon>Bacillota</taxon>
        <taxon>Bacilli</taxon>
        <taxon>Bacillales</taxon>
        <taxon>Thermoactinomycetaceae</taxon>
        <taxon>Planifilum</taxon>
    </lineage>
</organism>
<dbReference type="AlphaFoldDB" id="A0A1I2SQ02"/>
<name>A0A1I2SQ02_9BACL</name>
<dbReference type="Proteomes" id="UP000198661">
    <property type="component" value="Unassembled WGS sequence"/>
</dbReference>
<evidence type="ECO:0000313" key="2">
    <source>
        <dbReference type="Proteomes" id="UP000198661"/>
    </source>
</evidence>
<keyword evidence="2" id="KW-1185">Reference proteome</keyword>